<protein>
    <recommendedName>
        <fullName evidence="3">Secreted protein</fullName>
    </recommendedName>
</protein>
<reference evidence="1" key="1">
    <citation type="journal article" date="2022" name="bioRxiv">
        <title>Sequencing and chromosome-scale assembly of the giantPleurodeles waltlgenome.</title>
        <authorList>
            <person name="Brown T."/>
            <person name="Elewa A."/>
            <person name="Iarovenko S."/>
            <person name="Subramanian E."/>
            <person name="Araus A.J."/>
            <person name="Petzold A."/>
            <person name="Susuki M."/>
            <person name="Suzuki K.-i.T."/>
            <person name="Hayashi T."/>
            <person name="Toyoda A."/>
            <person name="Oliveira C."/>
            <person name="Osipova E."/>
            <person name="Leigh N.D."/>
            <person name="Simon A."/>
            <person name="Yun M.H."/>
        </authorList>
    </citation>
    <scope>NUCLEOTIDE SEQUENCE</scope>
    <source>
        <strain evidence="1">20211129_DDA</strain>
        <tissue evidence="1">Liver</tissue>
    </source>
</reference>
<organism evidence="1 2">
    <name type="scientific">Pleurodeles waltl</name>
    <name type="common">Iberian ribbed newt</name>
    <dbReference type="NCBI Taxonomy" id="8319"/>
    <lineage>
        <taxon>Eukaryota</taxon>
        <taxon>Metazoa</taxon>
        <taxon>Chordata</taxon>
        <taxon>Craniata</taxon>
        <taxon>Vertebrata</taxon>
        <taxon>Euteleostomi</taxon>
        <taxon>Amphibia</taxon>
        <taxon>Batrachia</taxon>
        <taxon>Caudata</taxon>
        <taxon>Salamandroidea</taxon>
        <taxon>Salamandridae</taxon>
        <taxon>Pleurodelinae</taxon>
        <taxon>Pleurodeles</taxon>
    </lineage>
</organism>
<sequence>MMLCCLVFTQGRLCVHFRCSVVDPLRVVGFSDAPGKMRGSGGRCVKFSTTRQALGRFLLLSRAVSFRLGCTAVCSEIFTMAQAVCRFWQAVHRMSPHKESFL</sequence>
<evidence type="ECO:0008006" key="3">
    <source>
        <dbReference type="Google" id="ProtNLM"/>
    </source>
</evidence>
<dbReference type="Proteomes" id="UP001066276">
    <property type="component" value="Chromosome 1_1"/>
</dbReference>
<dbReference type="AlphaFoldDB" id="A0AAV7WN25"/>
<keyword evidence="2" id="KW-1185">Reference proteome</keyword>
<proteinExistence type="predicted"/>
<name>A0AAV7WN25_PLEWA</name>
<gene>
    <name evidence="1" type="ORF">NDU88_001791</name>
</gene>
<accession>A0AAV7WN25</accession>
<evidence type="ECO:0000313" key="2">
    <source>
        <dbReference type="Proteomes" id="UP001066276"/>
    </source>
</evidence>
<evidence type="ECO:0000313" key="1">
    <source>
        <dbReference type="EMBL" id="KAJ1214165.1"/>
    </source>
</evidence>
<comment type="caution">
    <text evidence="1">The sequence shown here is derived from an EMBL/GenBank/DDBJ whole genome shotgun (WGS) entry which is preliminary data.</text>
</comment>
<dbReference type="EMBL" id="JANPWB010000001">
    <property type="protein sequence ID" value="KAJ1214165.1"/>
    <property type="molecule type" value="Genomic_DNA"/>
</dbReference>